<protein>
    <submittedName>
        <fullName evidence="2">Uncharacterized protein</fullName>
    </submittedName>
</protein>
<dbReference type="AlphaFoldDB" id="A0A1Y3ERC6"/>
<gene>
    <name evidence="2" type="ORF">D917_06728</name>
</gene>
<feature type="transmembrane region" description="Helical" evidence="1">
    <location>
        <begin position="107"/>
        <end position="126"/>
    </location>
</feature>
<reference evidence="2 3" key="1">
    <citation type="submission" date="2015-04" db="EMBL/GenBank/DDBJ databases">
        <title>Draft genome of the roundworm Trichinella nativa.</title>
        <authorList>
            <person name="Mitreva M."/>
        </authorList>
    </citation>
    <scope>NUCLEOTIDE SEQUENCE [LARGE SCALE GENOMIC DNA]</scope>
    <source>
        <strain evidence="2 3">ISS45</strain>
    </source>
</reference>
<evidence type="ECO:0000313" key="2">
    <source>
        <dbReference type="EMBL" id="OUC47711.1"/>
    </source>
</evidence>
<sequence length="128" mass="14987">MNADVVASIKQENNTLLSLRHDCTYRLQNKYLNQEIQLSCNRLQLRSNVYYNELLLKFTHAIIRFKNVIEFYAMKIVVQPTGRYAELAVASFNNTIALLYMPARNKYYISFSTGIFILFTSKTIIFNK</sequence>
<name>A0A1Y3ERC6_9BILA</name>
<comment type="caution">
    <text evidence="2">The sequence shown here is derived from an EMBL/GenBank/DDBJ whole genome shotgun (WGS) entry which is preliminary data.</text>
</comment>
<evidence type="ECO:0000313" key="3">
    <source>
        <dbReference type="Proteomes" id="UP000243006"/>
    </source>
</evidence>
<organism evidence="2 3">
    <name type="scientific">Trichinella nativa</name>
    <dbReference type="NCBI Taxonomy" id="6335"/>
    <lineage>
        <taxon>Eukaryota</taxon>
        <taxon>Metazoa</taxon>
        <taxon>Ecdysozoa</taxon>
        <taxon>Nematoda</taxon>
        <taxon>Enoplea</taxon>
        <taxon>Dorylaimia</taxon>
        <taxon>Trichinellida</taxon>
        <taxon>Trichinellidae</taxon>
        <taxon>Trichinella</taxon>
    </lineage>
</organism>
<keyword evidence="1" id="KW-0472">Membrane</keyword>
<dbReference type="EMBL" id="LVZM01003901">
    <property type="protein sequence ID" value="OUC47711.1"/>
    <property type="molecule type" value="Genomic_DNA"/>
</dbReference>
<accession>A0A1Y3ERC6</accession>
<evidence type="ECO:0000256" key="1">
    <source>
        <dbReference type="SAM" id="Phobius"/>
    </source>
</evidence>
<dbReference type="Proteomes" id="UP000243006">
    <property type="component" value="Unassembled WGS sequence"/>
</dbReference>
<keyword evidence="1" id="KW-0812">Transmembrane</keyword>
<proteinExistence type="predicted"/>
<keyword evidence="1" id="KW-1133">Transmembrane helix</keyword>